<proteinExistence type="predicted"/>
<evidence type="ECO:0000313" key="1">
    <source>
        <dbReference type="EMBL" id="PKM91453.1"/>
    </source>
</evidence>
<evidence type="ECO:0000313" key="2">
    <source>
        <dbReference type="Proteomes" id="UP000233517"/>
    </source>
</evidence>
<reference evidence="1 2" key="1">
    <citation type="journal article" date="2017" name="ISME J.">
        <title>Potential for microbial H2 and metal transformations associated with novel bacteria and archaea in deep terrestrial subsurface sediments.</title>
        <authorList>
            <person name="Hernsdorf A.W."/>
            <person name="Amano Y."/>
            <person name="Miyakawa K."/>
            <person name="Ise K."/>
            <person name="Suzuki Y."/>
            <person name="Anantharaman K."/>
            <person name="Probst A."/>
            <person name="Burstein D."/>
            <person name="Thomas B.C."/>
            <person name="Banfield J.F."/>
        </authorList>
    </citation>
    <scope>NUCLEOTIDE SEQUENCE [LARGE SCALE GENOMIC DNA]</scope>
    <source>
        <strain evidence="1">HGW-Falkowbacteria-1</strain>
    </source>
</reference>
<dbReference type="Proteomes" id="UP000233517">
    <property type="component" value="Unassembled WGS sequence"/>
</dbReference>
<protein>
    <submittedName>
        <fullName evidence="1">Uncharacterized protein</fullName>
    </submittedName>
</protein>
<dbReference type="EMBL" id="PHAI01000002">
    <property type="protein sequence ID" value="PKM91453.1"/>
    <property type="molecule type" value="Genomic_DNA"/>
</dbReference>
<comment type="caution">
    <text evidence="1">The sequence shown here is derived from an EMBL/GenBank/DDBJ whole genome shotgun (WGS) entry which is preliminary data.</text>
</comment>
<dbReference type="AlphaFoldDB" id="A0A2N2E9M6"/>
<sequence>MITSTILKDLSCLFDKQIRTLVELNVSADKIIGPIESLMEKKDLVVSTGNEIMLSGKFTGDLIFSPVIPLDIIELPIQAYFLSFRGNQGHTYFRSEDILDLIKTPSEPYYIFNLDEACFDGNRDIDMDQSFLTLAEAISLCLFNQTLLRCCVRALSSKLTRLEGSPVVHIYQLEHPKIDWDYSQDECSKWANPHCSKKKV</sequence>
<organism evidence="1 2">
    <name type="scientific">Candidatus Falkowbacteria bacterium HGW-Falkowbacteria-1</name>
    <dbReference type="NCBI Taxonomy" id="2013768"/>
    <lineage>
        <taxon>Bacteria</taxon>
        <taxon>Candidatus Falkowiibacteriota</taxon>
    </lineage>
</organism>
<accession>A0A2N2E9M6</accession>
<name>A0A2N2E9M6_9BACT</name>
<gene>
    <name evidence="1" type="ORF">CVU82_02555</name>
</gene>